<keyword evidence="7" id="KW-0472">Membrane</keyword>
<evidence type="ECO:0000256" key="1">
    <source>
        <dbReference type="ARBA" id="ARBA00004370"/>
    </source>
</evidence>
<dbReference type="GO" id="GO:0071972">
    <property type="term" value="F:peptidoglycan L,D-transpeptidase activity"/>
    <property type="evidence" value="ECO:0007669"/>
    <property type="project" value="TreeGrafter"/>
</dbReference>
<dbReference type="InterPro" id="IPR012338">
    <property type="entry name" value="Beta-lactam/transpept-like"/>
</dbReference>
<protein>
    <recommendedName>
        <fullName evidence="4 9">Beta-lactamase</fullName>
        <ecNumber evidence="4 9">3.5.2.6</ecNumber>
    </recommendedName>
</protein>
<dbReference type="InterPro" id="IPR036138">
    <property type="entry name" value="PBP_dimer_sf"/>
</dbReference>
<evidence type="ECO:0000256" key="4">
    <source>
        <dbReference type="ARBA" id="ARBA00012865"/>
    </source>
</evidence>
<evidence type="ECO:0000256" key="9">
    <source>
        <dbReference type="RuleBase" id="RU361140"/>
    </source>
</evidence>
<dbReference type="GO" id="GO:0008658">
    <property type="term" value="F:penicillin binding"/>
    <property type="evidence" value="ECO:0007669"/>
    <property type="project" value="InterPro"/>
</dbReference>
<organism evidence="12 13">
    <name type="scientific">Microbacterium sediminis</name>
    <dbReference type="NCBI Taxonomy" id="904291"/>
    <lineage>
        <taxon>Bacteria</taxon>
        <taxon>Bacillati</taxon>
        <taxon>Actinomycetota</taxon>
        <taxon>Actinomycetes</taxon>
        <taxon>Micrococcales</taxon>
        <taxon>Microbacteriaceae</taxon>
        <taxon>Microbacterium</taxon>
    </lineage>
</organism>
<evidence type="ECO:0000256" key="2">
    <source>
        <dbReference type="ARBA" id="ARBA00007171"/>
    </source>
</evidence>
<dbReference type="PANTHER" id="PTHR30627:SF24">
    <property type="entry name" value="PENICILLIN-BINDING PROTEIN 4B"/>
    <property type="match status" value="1"/>
</dbReference>
<dbReference type="OrthoDB" id="5241017at2"/>
<dbReference type="SUPFAM" id="SSF56601">
    <property type="entry name" value="beta-lactamase/transpeptidase-like"/>
    <property type="match status" value="1"/>
</dbReference>
<dbReference type="AlphaFoldDB" id="A0A1B9NIT4"/>
<name>A0A1B9NIT4_9MICO</name>
<dbReference type="GO" id="GO:0071555">
    <property type="term" value="P:cell wall organization"/>
    <property type="evidence" value="ECO:0007669"/>
    <property type="project" value="TreeGrafter"/>
</dbReference>
<dbReference type="GO" id="GO:0017001">
    <property type="term" value="P:antibiotic catabolic process"/>
    <property type="evidence" value="ECO:0007669"/>
    <property type="project" value="InterPro"/>
</dbReference>
<dbReference type="STRING" id="904291.A7J15_11050"/>
<dbReference type="SUPFAM" id="SSF56519">
    <property type="entry name" value="Penicillin binding protein dimerisation domain"/>
    <property type="match status" value="1"/>
</dbReference>
<evidence type="ECO:0000313" key="13">
    <source>
        <dbReference type="Proteomes" id="UP000093355"/>
    </source>
</evidence>
<comment type="similarity">
    <text evidence="2">Belongs to the transpeptidase family.</text>
</comment>
<keyword evidence="8 9" id="KW-0046">Antibiotic resistance</keyword>
<evidence type="ECO:0000256" key="3">
    <source>
        <dbReference type="ARBA" id="ARBA00007898"/>
    </source>
</evidence>
<comment type="catalytic activity">
    <reaction evidence="9">
        <text>a beta-lactam + H2O = a substituted beta-amino acid</text>
        <dbReference type="Rhea" id="RHEA:20401"/>
        <dbReference type="ChEBI" id="CHEBI:15377"/>
        <dbReference type="ChEBI" id="CHEBI:35627"/>
        <dbReference type="ChEBI" id="CHEBI:140347"/>
        <dbReference type="EC" id="3.5.2.6"/>
    </reaction>
</comment>
<dbReference type="Gene3D" id="3.40.710.10">
    <property type="entry name" value="DD-peptidase/beta-lactamase superfamily"/>
    <property type="match status" value="1"/>
</dbReference>
<dbReference type="EC" id="3.5.2.6" evidence="4 9"/>
<comment type="subcellular location">
    <subcellularLocation>
        <location evidence="1">Membrane</location>
    </subcellularLocation>
</comment>
<gene>
    <name evidence="12" type="ORF">A7J15_11050</name>
</gene>
<dbReference type="EMBL" id="LXMD01000001">
    <property type="protein sequence ID" value="OCG76518.1"/>
    <property type="molecule type" value="Genomic_DNA"/>
</dbReference>
<sequence>MSRIVSASALVLLATAALVGCAPGDDGLDDAVAGLESALEHHELPAVVEGGSDFEALVEPLAGYAVDVTAGEPERGGGGTASVPLTWAWGIDGREWRYEQTLTLTRDDEAGEWTLPFAPSLVADGLEEGETLTVTRQFPPRAAILGGDGQPIVTERPVTRYGLDKSWIDAGQVEQSARAIAAAVQVDADEFAGRAAAMGELAFVEAITLRPEDAATRVAADFADIPGASAIDTTMQLAPTRTFAREILGTVGEATAEIIENSDGEIGPGEQTGLSGLQAAHNDRLRGTPAVTIAATTGEEGAEPRVLAEWPAEEGEPLQVSLDIALQQRAEDVLAGTTSTSALVAIRPSTGEILAAANGPANGGFDAATTGRYAPGSTFKVVTALALLRSGMSPDDVVSCADEVAVDGYTFHNYGDYPDTAIGDIPLRDAIAHSCNTALIGQHERITDADLRDAAEALGVVGPDDADSQTAHAANLIGQGIVTETPLGMATVAASVAAGQTVRPFFVADEADQTASTLTAEEAVTLRELMRGVVTDGSATFLAALQPPVAAKTGTAEFGEPDAEGNLATHAWMIAFQEDLAVAVFVERGDGGAATAGPLMSAFLAP</sequence>
<dbReference type="Pfam" id="PF00905">
    <property type="entry name" value="Transpeptidase"/>
    <property type="match status" value="1"/>
</dbReference>
<dbReference type="InterPro" id="IPR001460">
    <property type="entry name" value="PCN-bd_Tpept"/>
</dbReference>
<keyword evidence="13" id="KW-1185">Reference proteome</keyword>
<dbReference type="InterPro" id="IPR050515">
    <property type="entry name" value="Beta-lactam/transpept"/>
</dbReference>
<dbReference type="InterPro" id="IPR005311">
    <property type="entry name" value="PBP_dimer"/>
</dbReference>
<comment type="caution">
    <text evidence="12">The sequence shown here is derived from an EMBL/GenBank/DDBJ whole genome shotgun (WGS) entry which is preliminary data.</text>
</comment>
<dbReference type="GO" id="GO:0005886">
    <property type="term" value="C:plasma membrane"/>
    <property type="evidence" value="ECO:0007669"/>
    <property type="project" value="TreeGrafter"/>
</dbReference>
<evidence type="ECO:0000256" key="8">
    <source>
        <dbReference type="ARBA" id="ARBA00023251"/>
    </source>
</evidence>
<feature type="domain" description="Penicillin-binding protein transpeptidase" evidence="10">
    <location>
        <begin position="343"/>
        <end position="602"/>
    </location>
</feature>
<dbReference type="Proteomes" id="UP000093355">
    <property type="component" value="Unassembled WGS sequence"/>
</dbReference>
<feature type="domain" description="Penicillin-binding protein dimerisation" evidence="11">
    <location>
        <begin position="139"/>
        <end position="295"/>
    </location>
</feature>
<keyword evidence="6 9" id="KW-0378">Hydrolase</keyword>
<evidence type="ECO:0000259" key="10">
    <source>
        <dbReference type="Pfam" id="PF00905"/>
    </source>
</evidence>
<evidence type="ECO:0000313" key="12">
    <source>
        <dbReference type="EMBL" id="OCG76518.1"/>
    </source>
</evidence>
<evidence type="ECO:0000259" key="11">
    <source>
        <dbReference type="Pfam" id="PF03717"/>
    </source>
</evidence>
<dbReference type="InterPro" id="IPR002137">
    <property type="entry name" value="Beta-lactam_class-D_AS"/>
</dbReference>
<evidence type="ECO:0000256" key="6">
    <source>
        <dbReference type="ARBA" id="ARBA00022801"/>
    </source>
</evidence>
<dbReference type="RefSeq" id="WP_067027938.1">
    <property type="nucleotide sequence ID" value="NZ_CP038256.1"/>
</dbReference>
<dbReference type="PROSITE" id="PS00337">
    <property type="entry name" value="BETA_LACTAMASE_D"/>
    <property type="match status" value="1"/>
</dbReference>
<dbReference type="GO" id="GO:0008800">
    <property type="term" value="F:beta-lactamase activity"/>
    <property type="evidence" value="ECO:0007669"/>
    <property type="project" value="UniProtKB-UniRule"/>
</dbReference>
<comment type="similarity">
    <text evidence="3 9">Belongs to the class-D beta-lactamase family.</text>
</comment>
<dbReference type="Gene3D" id="3.90.1310.10">
    <property type="entry name" value="Penicillin-binding protein 2a (Domain 2)"/>
    <property type="match status" value="1"/>
</dbReference>
<dbReference type="PANTHER" id="PTHR30627">
    <property type="entry name" value="PEPTIDOGLYCAN D,D-TRANSPEPTIDASE"/>
    <property type="match status" value="1"/>
</dbReference>
<proteinExistence type="inferred from homology"/>
<accession>A0A1B9NIT4</accession>
<dbReference type="GO" id="GO:0046677">
    <property type="term" value="P:response to antibiotic"/>
    <property type="evidence" value="ECO:0007669"/>
    <property type="project" value="UniProtKB-UniRule"/>
</dbReference>
<reference evidence="12 13" key="1">
    <citation type="submission" date="2016-05" db="EMBL/GenBank/DDBJ databases">
        <authorList>
            <person name="Lavstsen T."/>
            <person name="Jespersen J.S."/>
        </authorList>
    </citation>
    <scope>NUCLEOTIDE SEQUENCE [LARGE SCALE GENOMIC DNA]</scope>
    <source>
        <strain evidence="12 13">YLB-01</strain>
    </source>
</reference>
<evidence type="ECO:0000256" key="7">
    <source>
        <dbReference type="ARBA" id="ARBA00023136"/>
    </source>
</evidence>
<keyword evidence="5" id="KW-0732">Signal</keyword>
<dbReference type="Pfam" id="PF03717">
    <property type="entry name" value="PBP_dimer"/>
    <property type="match status" value="1"/>
</dbReference>
<dbReference type="PROSITE" id="PS51257">
    <property type="entry name" value="PROKAR_LIPOPROTEIN"/>
    <property type="match status" value="1"/>
</dbReference>
<evidence type="ECO:0000256" key="5">
    <source>
        <dbReference type="ARBA" id="ARBA00022729"/>
    </source>
</evidence>